<evidence type="ECO:0000313" key="1">
    <source>
        <dbReference type="EMBL" id="EIE87220.1"/>
    </source>
</evidence>
<dbReference type="GeneID" id="93618896"/>
<reference evidence="1 2" key="1">
    <citation type="journal article" date="2009" name="PLoS Genet.">
        <title>Genomic analysis of the basal lineage fungus Rhizopus oryzae reveals a whole-genome duplication.</title>
        <authorList>
            <person name="Ma L.-J."/>
            <person name="Ibrahim A.S."/>
            <person name="Skory C."/>
            <person name="Grabherr M.G."/>
            <person name="Burger G."/>
            <person name="Butler M."/>
            <person name="Elias M."/>
            <person name="Idnurm A."/>
            <person name="Lang B.F."/>
            <person name="Sone T."/>
            <person name="Abe A."/>
            <person name="Calvo S.E."/>
            <person name="Corrochano L.M."/>
            <person name="Engels R."/>
            <person name="Fu J."/>
            <person name="Hansberg W."/>
            <person name="Kim J.-M."/>
            <person name="Kodira C.D."/>
            <person name="Koehrsen M.J."/>
            <person name="Liu B."/>
            <person name="Miranda-Saavedra D."/>
            <person name="O'Leary S."/>
            <person name="Ortiz-Castellanos L."/>
            <person name="Poulter R."/>
            <person name="Rodriguez-Romero J."/>
            <person name="Ruiz-Herrera J."/>
            <person name="Shen Y.-Q."/>
            <person name="Zeng Q."/>
            <person name="Galagan J."/>
            <person name="Birren B.W."/>
            <person name="Cuomo C.A."/>
            <person name="Wickes B.L."/>
        </authorList>
    </citation>
    <scope>NUCLEOTIDE SEQUENCE [LARGE SCALE GENOMIC DNA]</scope>
    <source>
        <strain evidence="2">RA 99-880 / ATCC MYA-4621 / FGSC 9543 / NRRL 43880</strain>
    </source>
</reference>
<accession>I1CFJ0</accession>
<dbReference type="RefSeq" id="XP_067522616.1">
    <property type="nucleotide sequence ID" value="XM_067666515.1"/>
</dbReference>
<dbReference type="InParanoid" id="I1CFJ0"/>
<organism evidence="1 2">
    <name type="scientific">Rhizopus delemar (strain RA 99-880 / ATCC MYA-4621 / FGSC 9543 / NRRL 43880)</name>
    <name type="common">Mucormycosis agent</name>
    <name type="synonym">Rhizopus arrhizus var. delemar</name>
    <dbReference type="NCBI Taxonomy" id="246409"/>
    <lineage>
        <taxon>Eukaryota</taxon>
        <taxon>Fungi</taxon>
        <taxon>Fungi incertae sedis</taxon>
        <taxon>Mucoromycota</taxon>
        <taxon>Mucoromycotina</taxon>
        <taxon>Mucoromycetes</taxon>
        <taxon>Mucorales</taxon>
        <taxon>Mucorineae</taxon>
        <taxon>Rhizopodaceae</taxon>
        <taxon>Rhizopus</taxon>
    </lineage>
</organism>
<keyword evidence="2" id="KW-1185">Reference proteome</keyword>
<protein>
    <submittedName>
        <fullName evidence="1">Uncharacterized protein</fullName>
    </submittedName>
</protein>
<dbReference type="EMBL" id="CH476740">
    <property type="protein sequence ID" value="EIE87220.1"/>
    <property type="molecule type" value="Genomic_DNA"/>
</dbReference>
<gene>
    <name evidence="1" type="ORF">RO3G_11931</name>
</gene>
<dbReference type="AlphaFoldDB" id="I1CFJ0"/>
<dbReference type="VEuPathDB" id="FungiDB:RO3G_11931"/>
<evidence type="ECO:0000313" key="2">
    <source>
        <dbReference type="Proteomes" id="UP000009138"/>
    </source>
</evidence>
<name>I1CFJ0_RHIO9</name>
<sequence>MMDIVKIKKLPKQVLKADIMKAELFYRRRRTVSMVSINCASFVNVDAPVFISTYSGRKGVTIQVQFSLDSMFRTS</sequence>
<proteinExistence type="predicted"/>
<dbReference type="Proteomes" id="UP000009138">
    <property type="component" value="Unassembled WGS sequence"/>
</dbReference>